<dbReference type="PANTHER" id="PTHR30283">
    <property type="entry name" value="PEROXIDE STRESS RESPONSE PROTEIN YAAA"/>
    <property type="match status" value="1"/>
</dbReference>
<protein>
    <recommendedName>
        <fullName evidence="3">YaaA family protein</fullName>
    </recommendedName>
</protein>
<dbReference type="PANTHER" id="PTHR30283:SF4">
    <property type="entry name" value="PEROXIDE STRESS RESISTANCE PROTEIN YAAA"/>
    <property type="match status" value="1"/>
</dbReference>
<dbReference type="Proteomes" id="UP000295518">
    <property type="component" value="Unassembled WGS sequence"/>
</dbReference>
<gene>
    <name evidence="1" type="ORF">EI74_0512</name>
</gene>
<reference evidence="1 2" key="1">
    <citation type="submission" date="2019-03" db="EMBL/GenBank/DDBJ databases">
        <title>Genomic Encyclopedia of Archaeal and Bacterial Type Strains, Phase II (KMG-II): from individual species to whole genera.</title>
        <authorList>
            <person name="Goeker M."/>
        </authorList>
    </citation>
    <scope>NUCLEOTIDE SEQUENCE [LARGE SCALE GENOMIC DNA]</scope>
    <source>
        <strain evidence="1 2">ATCC 700618</strain>
    </source>
</reference>
<sequence>MFDDDNFVILINSTKTLNFNNKNCNGLRNFTQPTFAHKSGFLRKEISAWTLDDFSKNMKISTKLSQLTYSYFHDDSQNYCRAFFAYSGLFFKQLELDKFDMEWVNKHVLILDPLYGLLKSTDIIHPYRLDFYTQNLSVNLYDFWNDEIYKFLKDKKIYSLASNEFTKLLQGLNYIDISPTTSKQIKIARGQLLNKIIINKKIISQDKN</sequence>
<organism evidence="1 2">
    <name type="scientific">Mycoplasma testudineum</name>
    <dbReference type="NCBI Taxonomy" id="244584"/>
    <lineage>
        <taxon>Bacteria</taxon>
        <taxon>Bacillati</taxon>
        <taxon>Mycoplasmatota</taxon>
        <taxon>Mollicutes</taxon>
        <taxon>Mycoplasmataceae</taxon>
        <taxon>Mycoplasma</taxon>
    </lineage>
</organism>
<evidence type="ECO:0000313" key="1">
    <source>
        <dbReference type="EMBL" id="TDO19873.1"/>
    </source>
</evidence>
<dbReference type="OrthoDB" id="9777133at2"/>
<proteinExistence type="predicted"/>
<evidence type="ECO:0008006" key="3">
    <source>
        <dbReference type="Google" id="ProtNLM"/>
    </source>
</evidence>
<evidence type="ECO:0000313" key="2">
    <source>
        <dbReference type="Proteomes" id="UP000295518"/>
    </source>
</evidence>
<dbReference type="GO" id="GO:0005829">
    <property type="term" value="C:cytosol"/>
    <property type="evidence" value="ECO:0007669"/>
    <property type="project" value="TreeGrafter"/>
</dbReference>
<dbReference type="AlphaFoldDB" id="A0A4R6ICA0"/>
<dbReference type="InterPro" id="IPR005583">
    <property type="entry name" value="YaaA"/>
</dbReference>
<keyword evidence="2" id="KW-1185">Reference proteome</keyword>
<comment type="caution">
    <text evidence="1">The sequence shown here is derived from an EMBL/GenBank/DDBJ whole genome shotgun (WGS) entry which is preliminary data.</text>
</comment>
<accession>A0A4R6ICA0</accession>
<dbReference type="EMBL" id="SNWN01000012">
    <property type="protein sequence ID" value="TDO19873.1"/>
    <property type="molecule type" value="Genomic_DNA"/>
</dbReference>
<dbReference type="RefSeq" id="WP_094254674.1">
    <property type="nucleotide sequence ID" value="NZ_NNCE01000004.1"/>
</dbReference>
<dbReference type="Pfam" id="PF03883">
    <property type="entry name" value="H2O2_YaaD"/>
    <property type="match status" value="1"/>
</dbReference>
<dbReference type="GO" id="GO:0033194">
    <property type="term" value="P:response to hydroperoxide"/>
    <property type="evidence" value="ECO:0007669"/>
    <property type="project" value="TreeGrafter"/>
</dbReference>
<name>A0A4R6ICA0_9MOLU</name>